<keyword evidence="1" id="KW-0472">Membrane</keyword>
<proteinExistence type="predicted"/>
<accession>A0A9P9E944</accession>
<feature type="transmembrane region" description="Helical" evidence="1">
    <location>
        <begin position="126"/>
        <end position="152"/>
    </location>
</feature>
<organism evidence="2 3">
    <name type="scientific">Dactylonectria macrodidyma</name>
    <dbReference type="NCBI Taxonomy" id="307937"/>
    <lineage>
        <taxon>Eukaryota</taxon>
        <taxon>Fungi</taxon>
        <taxon>Dikarya</taxon>
        <taxon>Ascomycota</taxon>
        <taxon>Pezizomycotina</taxon>
        <taxon>Sordariomycetes</taxon>
        <taxon>Hypocreomycetidae</taxon>
        <taxon>Hypocreales</taxon>
        <taxon>Nectriaceae</taxon>
        <taxon>Dactylonectria</taxon>
    </lineage>
</organism>
<keyword evidence="1" id="KW-1133">Transmembrane helix</keyword>
<feature type="transmembrane region" description="Helical" evidence="1">
    <location>
        <begin position="12"/>
        <end position="34"/>
    </location>
</feature>
<dbReference type="Proteomes" id="UP000738349">
    <property type="component" value="Unassembled WGS sequence"/>
</dbReference>
<gene>
    <name evidence="2" type="ORF">EDB81DRAFT_902948</name>
</gene>
<feature type="transmembrane region" description="Helical" evidence="1">
    <location>
        <begin position="61"/>
        <end position="81"/>
    </location>
</feature>
<dbReference type="EMBL" id="JAGMUV010000014">
    <property type="protein sequence ID" value="KAH7134130.1"/>
    <property type="molecule type" value="Genomic_DNA"/>
</dbReference>
<feature type="transmembrane region" description="Helical" evidence="1">
    <location>
        <begin position="93"/>
        <end position="114"/>
    </location>
</feature>
<evidence type="ECO:0000256" key="1">
    <source>
        <dbReference type="SAM" id="Phobius"/>
    </source>
</evidence>
<evidence type="ECO:0000313" key="2">
    <source>
        <dbReference type="EMBL" id="KAH7134130.1"/>
    </source>
</evidence>
<dbReference type="AlphaFoldDB" id="A0A9P9E944"/>
<reference evidence="2" key="1">
    <citation type="journal article" date="2021" name="Nat. Commun.">
        <title>Genetic determinants of endophytism in the Arabidopsis root mycobiome.</title>
        <authorList>
            <person name="Mesny F."/>
            <person name="Miyauchi S."/>
            <person name="Thiergart T."/>
            <person name="Pickel B."/>
            <person name="Atanasova L."/>
            <person name="Karlsson M."/>
            <person name="Huettel B."/>
            <person name="Barry K.W."/>
            <person name="Haridas S."/>
            <person name="Chen C."/>
            <person name="Bauer D."/>
            <person name="Andreopoulos W."/>
            <person name="Pangilinan J."/>
            <person name="LaButti K."/>
            <person name="Riley R."/>
            <person name="Lipzen A."/>
            <person name="Clum A."/>
            <person name="Drula E."/>
            <person name="Henrissat B."/>
            <person name="Kohler A."/>
            <person name="Grigoriev I.V."/>
            <person name="Martin F.M."/>
            <person name="Hacquard S."/>
        </authorList>
    </citation>
    <scope>NUCLEOTIDE SEQUENCE</scope>
    <source>
        <strain evidence="2">MPI-CAGE-AT-0147</strain>
    </source>
</reference>
<name>A0A9P9E944_9HYPO</name>
<dbReference type="OrthoDB" id="3254104at2759"/>
<sequence length="158" mass="17336">MVVQSREVPSMYCFLAAFFNWLFLAGFVIFPGTFTSLSQATLLSESQAGRVVQDAIRNTPLLVVGSLCCLSGGAGIGWLYWKLSHNYVWLIDRVFIPGLLNSVVALLMSLVNIYTAQNGDWSVTAIVTVCIIGICGVMMGLMLAAFELWFLAQLKLQT</sequence>
<keyword evidence="3" id="KW-1185">Reference proteome</keyword>
<comment type="caution">
    <text evidence="2">The sequence shown here is derived from an EMBL/GenBank/DDBJ whole genome shotgun (WGS) entry which is preliminary data.</text>
</comment>
<protein>
    <submittedName>
        <fullName evidence="2">Uncharacterized protein</fullName>
    </submittedName>
</protein>
<keyword evidence="1" id="KW-0812">Transmembrane</keyword>
<evidence type="ECO:0000313" key="3">
    <source>
        <dbReference type="Proteomes" id="UP000738349"/>
    </source>
</evidence>